<dbReference type="GO" id="GO:0097539">
    <property type="term" value="C:ciliary transition fiber"/>
    <property type="evidence" value="ECO:0007669"/>
    <property type="project" value="InterPro"/>
</dbReference>
<dbReference type="EMBL" id="OV121132">
    <property type="protein sequence ID" value="CAH0546499.1"/>
    <property type="molecule type" value="Genomic_DNA"/>
</dbReference>
<reference evidence="4" key="1">
    <citation type="submission" date="2021-12" db="EMBL/GenBank/DDBJ databases">
        <authorList>
            <person name="King R."/>
        </authorList>
    </citation>
    <scope>NUCLEOTIDE SEQUENCE</scope>
</reference>
<feature type="region of interest" description="Disordered" evidence="2">
    <location>
        <begin position="152"/>
        <end position="193"/>
    </location>
</feature>
<evidence type="ECO:0000256" key="2">
    <source>
        <dbReference type="SAM" id="MobiDB-lite"/>
    </source>
</evidence>
<evidence type="ECO:0000313" key="4">
    <source>
        <dbReference type="EMBL" id="CAH0546499.1"/>
    </source>
</evidence>
<feature type="compositionally biased region" description="Basic and acidic residues" evidence="2">
    <location>
        <begin position="180"/>
        <end position="193"/>
    </location>
</feature>
<keyword evidence="1" id="KW-0175">Coiled coil</keyword>
<dbReference type="GO" id="GO:0036064">
    <property type="term" value="C:ciliary basal body"/>
    <property type="evidence" value="ECO:0007669"/>
    <property type="project" value="TreeGrafter"/>
</dbReference>
<dbReference type="AlphaFoldDB" id="A0A9P0ASQ0"/>
<dbReference type="GO" id="GO:0005814">
    <property type="term" value="C:centriole"/>
    <property type="evidence" value="ECO:0007669"/>
    <property type="project" value="TreeGrafter"/>
</dbReference>
<gene>
    <name evidence="4" type="ORF">MELIAE_LOCUS649</name>
</gene>
<evidence type="ECO:0000259" key="3">
    <source>
        <dbReference type="Pfam" id="PF21007"/>
    </source>
</evidence>
<name>A0A9P0ASQ0_BRAAE</name>
<dbReference type="OrthoDB" id="8195456at2759"/>
<evidence type="ECO:0000313" key="5">
    <source>
        <dbReference type="Proteomes" id="UP001154078"/>
    </source>
</evidence>
<dbReference type="PANTHER" id="PTHR33689:SF1">
    <property type="entry name" value="FAS-BINDING FACTOR 1"/>
    <property type="match status" value="1"/>
</dbReference>
<accession>A0A9P0ASQ0</accession>
<proteinExistence type="predicted"/>
<dbReference type="GO" id="GO:0090162">
    <property type="term" value="P:establishment of epithelial cell polarity"/>
    <property type="evidence" value="ECO:0007669"/>
    <property type="project" value="InterPro"/>
</dbReference>
<feature type="coiled-coil region" evidence="1">
    <location>
        <begin position="697"/>
        <end position="776"/>
    </location>
</feature>
<dbReference type="InterPro" id="IPR049390">
    <property type="entry name" value="FBF1_C"/>
</dbReference>
<feature type="domain" description="Fas-binding factor 1 C-terminal" evidence="3">
    <location>
        <begin position="398"/>
        <end position="814"/>
    </location>
</feature>
<dbReference type="GO" id="GO:0060271">
    <property type="term" value="P:cilium assembly"/>
    <property type="evidence" value="ECO:0007669"/>
    <property type="project" value="InterPro"/>
</dbReference>
<evidence type="ECO:0000256" key="1">
    <source>
        <dbReference type="SAM" id="Coils"/>
    </source>
</evidence>
<feature type="coiled-coil region" evidence="1">
    <location>
        <begin position="340"/>
        <end position="367"/>
    </location>
</feature>
<organism evidence="4 5">
    <name type="scientific">Brassicogethes aeneus</name>
    <name type="common">Rape pollen beetle</name>
    <name type="synonym">Meligethes aeneus</name>
    <dbReference type="NCBI Taxonomy" id="1431903"/>
    <lineage>
        <taxon>Eukaryota</taxon>
        <taxon>Metazoa</taxon>
        <taxon>Ecdysozoa</taxon>
        <taxon>Arthropoda</taxon>
        <taxon>Hexapoda</taxon>
        <taxon>Insecta</taxon>
        <taxon>Pterygota</taxon>
        <taxon>Neoptera</taxon>
        <taxon>Endopterygota</taxon>
        <taxon>Coleoptera</taxon>
        <taxon>Polyphaga</taxon>
        <taxon>Cucujiformia</taxon>
        <taxon>Nitidulidae</taxon>
        <taxon>Meligethinae</taxon>
        <taxon>Brassicogethes</taxon>
    </lineage>
</organism>
<dbReference type="PANTHER" id="PTHR33689">
    <property type="entry name" value="FAS-BINDING FACTOR 1"/>
    <property type="match status" value="1"/>
</dbReference>
<keyword evidence="5" id="KW-1185">Reference proteome</keyword>
<dbReference type="Proteomes" id="UP001154078">
    <property type="component" value="Chromosome 1"/>
</dbReference>
<sequence length="872" mass="101733">MDLSDESDDSFFDDPKVLQKRTSVSRTPEKKVSDLFNLGEDTLKKTDVIDDIFPSLDSTLKTTGMQNKKHINFDDDDDILGTMGLDKKKSGKTVKSVKKTDILEGILSTKPEEKKILTFEDILKESKAKKEESTKNVEPSFFHKPVEKISQPFSISDSTREGRRSRRPSGSLVDPLGLFETKKEEPQKNEAEEKKISIENKEILPPKEFSKSTTNVSDLPDWLGGAHSKLSKSEPAINQNHEPPTIAIKKTKETEEIRPTEAIILNKSIESNEMFTNFLQTQKLSQSDLETQSSFLSLQQQESQLLMALQLKKYEESLTDIQKKQQEVLVKQEKQFNMILDRYMLKQQNMENNMKIQQERINNHIQMLLVNTPSVRSEENMVEEEMNKLKKDESVKGHEKIVEALKTRHGEEMFLTEESYKKQIQLLEQSLEKLEERLMEDMKSLTESYEDKLRKLKEFHEEENIIFEERYKKLQENHETDLVKIKENHSRIIDDIKNDHATQLEVLKQMKNYEGDLYKNSNIYSQKLDQSIGSLNDNSQTLLNLQQNMHEKFSVLTVARENSLQAKEKEINLMRESLEKCRESAELERSQLLGLVKSLEMKIAEQHNVGKEERWALQQASSTLAARSAALEREFEFNKASMEREREQLKTLKETTLAEQERMFLQLNEEKLQIAAEKSRLETTAKLNVDFNSQRMKAEIEAAIEVAKESAEMTDRERDNLQRQQIEVEKLKRSLTQKENKLKEKEDELRQLSYEAERRSEEAEKAIRESKNVEAKFKDRMKDLQVQLFSLSTREKKLSEEKIALSRERLSLYGTQRNKKRCSLCEADNNMEGNFEPEMPNIFEDGNKVRFDLHDEDKNSEVSREDFFINHN</sequence>
<protein>
    <recommendedName>
        <fullName evidence="3">Fas-binding factor 1 C-terminal domain-containing protein</fullName>
    </recommendedName>
</protein>
<dbReference type="InterPro" id="IPR033561">
    <property type="entry name" value="FBF1"/>
</dbReference>
<dbReference type="Pfam" id="PF21007">
    <property type="entry name" value="FBF1"/>
    <property type="match status" value="1"/>
</dbReference>
<feature type="coiled-coil region" evidence="1">
    <location>
        <begin position="417"/>
        <end position="477"/>
    </location>
</feature>